<feature type="compositionally biased region" description="Polar residues" evidence="2">
    <location>
        <begin position="206"/>
        <end position="224"/>
    </location>
</feature>
<evidence type="ECO:0000313" key="5">
    <source>
        <dbReference type="Proteomes" id="UP000235965"/>
    </source>
</evidence>
<feature type="compositionally biased region" description="Basic and acidic residues" evidence="2">
    <location>
        <begin position="278"/>
        <end position="288"/>
    </location>
</feature>
<evidence type="ECO:0000313" key="4">
    <source>
        <dbReference type="EMBL" id="PNF24018.1"/>
    </source>
</evidence>
<dbReference type="OrthoDB" id="784962at2759"/>
<dbReference type="PANTHER" id="PTHR45915:SF2">
    <property type="entry name" value="TOUTATIS, ISOFORM E"/>
    <property type="match status" value="1"/>
</dbReference>
<feature type="compositionally biased region" description="Basic and acidic residues" evidence="2">
    <location>
        <begin position="477"/>
        <end position="526"/>
    </location>
</feature>
<evidence type="ECO:0000259" key="3">
    <source>
        <dbReference type="PROSITE" id="PS50982"/>
    </source>
</evidence>
<feature type="compositionally biased region" description="Polar residues" evidence="2">
    <location>
        <begin position="53"/>
        <end position="72"/>
    </location>
</feature>
<accession>A0A2J7Q610</accession>
<dbReference type="PROSITE" id="PS50982">
    <property type="entry name" value="MBD"/>
    <property type="match status" value="1"/>
</dbReference>
<sequence>MAAHSSTGLLIERGGRRYPRSRLQDPPDYRDSPVAGSQEHDRDRVELIKLPAHSSNGTIALNIPSFASSTPETEVPLNLSLKPQQSSSMSSTGSNSAQKSSLSSLSSLSASLGSPGMTPAVTERTSRRKPGPKPRRVIQSPSPAIPASPSPSLAQLFAAADSPRPSSGSEENDSQSKSRALGIKPSAGLEVSPLNHQVSLLKSNILGTQHSPPQSQQLPATNRVTVLPVEREPGDGEEGPAGASEDTEKDRPVSPNAPSDDSKGDTNKHKKHLVSSRCDGDNKLKIRAVEGLSEDSSAPDISTDSGSGSEEGFPSDSEDGGEVSEGGMKREGEDDTGPTAKRRKLEVDERELRIPLEHGWRRETVINGVSCTGVVKGEVTYYSPCGRRFKQYPDVIRFLEKNNIVDMNRENFSFSSKVLLGDFLQPTVGEECVRLSEEQVMKRLEELKLSRSLKSQSGSHRPEGGKATQEQKLQQQLEREKAAHAAKEAKRVAKEEAARQKEHVRFLKEQERSERQEAIRREREQRNQQMMEARRRRQEELEKQRQEEHLRKQQERELKRQQAVLIKEQ</sequence>
<dbReference type="Proteomes" id="UP000235965">
    <property type="component" value="Unassembled WGS sequence"/>
</dbReference>
<dbReference type="Gene3D" id="3.30.890.10">
    <property type="entry name" value="Methyl-cpg-binding Protein 2, Chain A"/>
    <property type="match status" value="1"/>
</dbReference>
<proteinExistence type="predicted"/>
<dbReference type="InterPro" id="IPR016177">
    <property type="entry name" value="DNA-bd_dom_sf"/>
</dbReference>
<dbReference type="EMBL" id="NEVH01017542">
    <property type="protein sequence ID" value="PNF24018.1"/>
    <property type="molecule type" value="Genomic_DNA"/>
</dbReference>
<comment type="subcellular location">
    <subcellularLocation>
        <location evidence="1">Nucleus</location>
    </subcellularLocation>
</comment>
<dbReference type="InterPro" id="IPR001739">
    <property type="entry name" value="Methyl_CpG_DNA-bd"/>
</dbReference>
<name>A0A2J7Q610_9NEOP</name>
<feature type="region of interest" description="Disordered" evidence="2">
    <location>
        <begin position="451"/>
        <end position="569"/>
    </location>
</feature>
<feature type="compositionally biased region" description="Basic and acidic residues" evidence="2">
    <location>
        <begin position="38"/>
        <end position="47"/>
    </location>
</feature>
<dbReference type="SUPFAM" id="SSF54171">
    <property type="entry name" value="DNA-binding domain"/>
    <property type="match status" value="1"/>
</dbReference>
<dbReference type="AlphaFoldDB" id="A0A2J7Q610"/>
<dbReference type="Pfam" id="PF01429">
    <property type="entry name" value="MBD"/>
    <property type="match status" value="1"/>
</dbReference>
<feature type="compositionally biased region" description="Low complexity" evidence="2">
    <location>
        <begin position="80"/>
        <end position="114"/>
    </location>
</feature>
<feature type="region of interest" description="Disordered" evidence="2">
    <location>
        <begin position="206"/>
        <end position="346"/>
    </location>
</feature>
<comment type="caution">
    <text evidence="4">The sequence shown here is derived from an EMBL/GenBank/DDBJ whole genome shotgun (WGS) entry which is preliminary data.</text>
</comment>
<dbReference type="GO" id="GO:0000785">
    <property type="term" value="C:chromatin"/>
    <property type="evidence" value="ECO:0007669"/>
    <property type="project" value="TreeGrafter"/>
</dbReference>
<dbReference type="GO" id="GO:0005634">
    <property type="term" value="C:nucleus"/>
    <property type="evidence" value="ECO:0007669"/>
    <property type="project" value="UniProtKB-SubCell"/>
</dbReference>
<feature type="compositionally biased region" description="Basic and acidic residues" evidence="2">
    <location>
        <begin position="537"/>
        <end position="560"/>
    </location>
</feature>
<keyword evidence="5" id="KW-1185">Reference proteome</keyword>
<protein>
    <recommendedName>
        <fullName evidence="3">MBD domain-containing protein</fullName>
    </recommendedName>
</protein>
<organism evidence="4 5">
    <name type="scientific">Cryptotermes secundus</name>
    <dbReference type="NCBI Taxonomy" id="105785"/>
    <lineage>
        <taxon>Eukaryota</taxon>
        <taxon>Metazoa</taxon>
        <taxon>Ecdysozoa</taxon>
        <taxon>Arthropoda</taxon>
        <taxon>Hexapoda</taxon>
        <taxon>Insecta</taxon>
        <taxon>Pterygota</taxon>
        <taxon>Neoptera</taxon>
        <taxon>Polyneoptera</taxon>
        <taxon>Dictyoptera</taxon>
        <taxon>Blattodea</taxon>
        <taxon>Blattoidea</taxon>
        <taxon>Termitoidae</taxon>
        <taxon>Kalotermitidae</taxon>
        <taxon>Cryptotermitinae</taxon>
        <taxon>Cryptotermes</taxon>
    </lineage>
</organism>
<feature type="non-terminal residue" evidence="4">
    <location>
        <position position="569"/>
    </location>
</feature>
<dbReference type="GO" id="GO:0003677">
    <property type="term" value="F:DNA binding"/>
    <property type="evidence" value="ECO:0007669"/>
    <property type="project" value="InterPro"/>
</dbReference>
<evidence type="ECO:0000256" key="1">
    <source>
        <dbReference type="ARBA" id="ARBA00004123"/>
    </source>
</evidence>
<evidence type="ECO:0000256" key="2">
    <source>
        <dbReference type="SAM" id="MobiDB-lite"/>
    </source>
</evidence>
<feature type="compositionally biased region" description="Polar residues" evidence="2">
    <location>
        <begin position="294"/>
        <end position="308"/>
    </location>
</feature>
<feature type="region of interest" description="Disordered" evidence="2">
    <location>
        <begin position="1"/>
        <end position="189"/>
    </location>
</feature>
<reference evidence="4 5" key="1">
    <citation type="submission" date="2017-12" db="EMBL/GenBank/DDBJ databases">
        <title>Hemimetabolous genomes reveal molecular basis of termite eusociality.</title>
        <authorList>
            <person name="Harrison M.C."/>
            <person name="Jongepier E."/>
            <person name="Robertson H.M."/>
            <person name="Arning N."/>
            <person name="Bitard-Feildel T."/>
            <person name="Chao H."/>
            <person name="Childers C.P."/>
            <person name="Dinh H."/>
            <person name="Doddapaneni H."/>
            <person name="Dugan S."/>
            <person name="Gowin J."/>
            <person name="Greiner C."/>
            <person name="Han Y."/>
            <person name="Hu H."/>
            <person name="Hughes D.S.T."/>
            <person name="Huylmans A.-K."/>
            <person name="Kemena C."/>
            <person name="Kremer L.P.M."/>
            <person name="Lee S.L."/>
            <person name="Lopez-Ezquerra A."/>
            <person name="Mallet L."/>
            <person name="Monroy-Kuhn J.M."/>
            <person name="Moser A."/>
            <person name="Murali S.C."/>
            <person name="Muzny D.M."/>
            <person name="Otani S."/>
            <person name="Piulachs M.-D."/>
            <person name="Poelchau M."/>
            <person name="Qu J."/>
            <person name="Schaub F."/>
            <person name="Wada-Katsumata A."/>
            <person name="Worley K.C."/>
            <person name="Xie Q."/>
            <person name="Ylla G."/>
            <person name="Poulsen M."/>
            <person name="Gibbs R.A."/>
            <person name="Schal C."/>
            <person name="Richards S."/>
            <person name="Belles X."/>
            <person name="Korb J."/>
            <person name="Bornberg-Bauer E."/>
        </authorList>
    </citation>
    <scope>NUCLEOTIDE SEQUENCE [LARGE SCALE GENOMIC DNA]</scope>
    <source>
        <tissue evidence="4">Whole body</tissue>
    </source>
</reference>
<feature type="compositionally biased region" description="Basic residues" evidence="2">
    <location>
        <begin position="126"/>
        <end position="136"/>
    </location>
</feature>
<feature type="compositionally biased region" description="Basic and acidic residues" evidence="2">
    <location>
        <begin position="22"/>
        <end position="31"/>
    </location>
</feature>
<feature type="compositionally biased region" description="Low complexity" evidence="2">
    <location>
        <begin position="150"/>
        <end position="160"/>
    </location>
</feature>
<dbReference type="SMART" id="SM00391">
    <property type="entry name" value="MBD"/>
    <property type="match status" value="1"/>
</dbReference>
<gene>
    <name evidence="4" type="ORF">B7P43_G08615</name>
</gene>
<dbReference type="PANTHER" id="PTHR45915">
    <property type="entry name" value="TRANSCRIPTION INTERMEDIARY FACTOR"/>
    <property type="match status" value="1"/>
</dbReference>
<feature type="domain" description="MBD" evidence="3">
    <location>
        <begin position="346"/>
        <end position="419"/>
    </location>
</feature>